<dbReference type="GO" id="GO:0005829">
    <property type="term" value="C:cytosol"/>
    <property type="evidence" value="ECO:0007669"/>
    <property type="project" value="TreeGrafter"/>
</dbReference>
<dbReference type="PANTHER" id="PTHR12304:SF4">
    <property type="entry name" value="URIDINE NUCLEOSIDASE"/>
    <property type="match status" value="1"/>
</dbReference>
<dbReference type="GO" id="GO:0006152">
    <property type="term" value="P:purine nucleoside catabolic process"/>
    <property type="evidence" value="ECO:0007669"/>
    <property type="project" value="TreeGrafter"/>
</dbReference>
<dbReference type="Pfam" id="PF01156">
    <property type="entry name" value="IU_nuc_hydro"/>
    <property type="match status" value="1"/>
</dbReference>
<dbReference type="EMBL" id="SNRY01000918">
    <property type="protein sequence ID" value="KAA6335188.1"/>
    <property type="molecule type" value="Genomic_DNA"/>
</dbReference>
<keyword evidence="1 4" id="KW-0378">Hydrolase</keyword>
<evidence type="ECO:0000256" key="1">
    <source>
        <dbReference type="ARBA" id="ARBA00022801"/>
    </source>
</evidence>
<organism evidence="4">
    <name type="scientific">termite gut metagenome</name>
    <dbReference type="NCBI Taxonomy" id="433724"/>
    <lineage>
        <taxon>unclassified sequences</taxon>
        <taxon>metagenomes</taxon>
        <taxon>organismal metagenomes</taxon>
    </lineage>
</organism>
<dbReference type="PANTHER" id="PTHR12304">
    <property type="entry name" value="INOSINE-URIDINE PREFERRING NUCLEOSIDE HYDROLASE"/>
    <property type="match status" value="1"/>
</dbReference>
<gene>
    <name evidence="4" type="ORF">EZS27_016557</name>
</gene>
<reference evidence="4" key="1">
    <citation type="submission" date="2019-03" db="EMBL/GenBank/DDBJ databases">
        <title>Single cell metagenomics reveals metabolic interactions within the superorganism composed of flagellate Streblomastix strix and complex community of Bacteroidetes bacteria on its surface.</title>
        <authorList>
            <person name="Treitli S.C."/>
            <person name="Kolisko M."/>
            <person name="Husnik F."/>
            <person name="Keeling P."/>
            <person name="Hampl V."/>
        </authorList>
    </citation>
    <scope>NUCLEOTIDE SEQUENCE</scope>
    <source>
        <strain evidence="4">STM</strain>
    </source>
</reference>
<feature type="domain" description="Inosine/uridine-preferring nucleoside hydrolase" evidence="3">
    <location>
        <begin position="85"/>
        <end position="354"/>
    </location>
</feature>
<dbReference type="AlphaFoldDB" id="A0A5J4RNA4"/>
<protein>
    <submittedName>
        <fullName evidence="4">Non-specific ribonucleoside hydrolase RihC</fullName>
        <ecNumber evidence="4">3.2.-.-</ecNumber>
    </submittedName>
</protein>
<dbReference type="SUPFAM" id="SSF53590">
    <property type="entry name" value="Nucleoside hydrolase"/>
    <property type="match status" value="1"/>
</dbReference>
<evidence type="ECO:0000256" key="2">
    <source>
        <dbReference type="ARBA" id="ARBA00023295"/>
    </source>
</evidence>
<dbReference type="GO" id="GO:0008477">
    <property type="term" value="F:purine nucleosidase activity"/>
    <property type="evidence" value="ECO:0007669"/>
    <property type="project" value="TreeGrafter"/>
</dbReference>
<name>A0A5J4RNA4_9ZZZZ</name>
<dbReference type="Gene3D" id="3.90.245.10">
    <property type="entry name" value="Ribonucleoside hydrolase-like"/>
    <property type="match status" value="1"/>
</dbReference>
<evidence type="ECO:0000313" key="4">
    <source>
        <dbReference type="EMBL" id="KAA6335188.1"/>
    </source>
</evidence>
<dbReference type="InterPro" id="IPR001910">
    <property type="entry name" value="Inosine/uridine_hydrolase_dom"/>
</dbReference>
<dbReference type="EC" id="3.2.-.-" evidence="4"/>
<comment type="caution">
    <text evidence="4">The sequence shown here is derived from an EMBL/GenBank/DDBJ whole genome shotgun (WGS) entry which is preliminary data.</text>
</comment>
<proteinExistence type="predicted"/>
<keyword evidence="2 4" id="KW-0326">Glycosidase</keyword>
<sequence length="384" mass="44080">MQKSRLKQWYNKADQRVSLVSKPLPVGFLIVSDNHLIYKDIDMKKYLLTIGFLLMYATAFCQQFPKIDEAVRIKQLMPKEGKVRMILDTDTYNEVDDQFALSYALLSEEKVKVEAIYAAPFYNSLSKSPGDGMEKSYEEIQRLLKLLHIVQDGLVFRGSTNYLKNVSEPIRSEAALDLIQKAKKSTPEDPLYVVAIGCITNVASAILIDPSIINNIVVVWLGGHSLDWPNQREFNLAQDVLAGQVVLNSGVPLIITPCWPVVSHFHTTLPELQYYLKGKNKLCDFLYERVAGYHENNQDVWSKEIWDVVAVAWLINPSWVHTNLVHSPILTDQVTYSVDRSRHFIRMATSINRDAIFRDLFSKLTNRFWTLEFIPIRQLSEQIL</sequence>
<evidence type="ECO:0000259" key="3">
    <source>
        <dbReference type="Pfam" id="PF01156"/>
    </source>
</evidence>
<dbReference type="InterPro" id="IPR036452">
    <property type="entry name" value="Ribo_hydro-like"/>
</dbReference>
<accession>A0A5J4RNA4</accession>
<dbReference type="InterPro" id="IPR023186">
    <property type="entry name" value="IUNH"/>
</dbReference>